<name>A0A248LKY6_9NEIS</name>
<sequence length="357" mass="38104">MMKPEIRRWLVRGLAVAGVVLVALLVWKLVYSGGEDGRFARGNGRIEATEVDVAAKSGGRVAEILVNEGDFVQAGQLVARMDQASLAAQLTQAQAQLANARSSRETMLAQVAQREADVVMAEAVLVQRRAELDVSGKTHARSKALLADRATSAQQVDDDAARLRNAEANVAVAKAQIAAARAALQAARAQVVQAQAGIDAAEAVVKRLEIDLADGDLHAPRAGRVQYRIVQPGEVIAGGGKVVSLVDIADVYMTFFLPEQAAGKVGLGSDVHIVLDAAPQYVLPARVSYVASVAQFTPKSVETQDERQKMVFRVKARLDPALLKKYAEHVKTGLPGMAYVRLDPAAAWPAKLEVQLP</sequence>
<dbReference type="AlphaFoldDB" id="A0A248LKY6"/>
<organism evidence="2 3">
    <name type="scientific">Laribacter hongkongensis</name>
    <dbReference type="NCBI Taxonomy" id="168471"/>
    <lineage>
        <taxon>Bacteria</taxon>
        <taxon>Pseudomonadati</taxon>
        <taxon>Pseudomonadota</taxon>
        <taxon>Betaproteobacteria</taxon>
        <taxon>Neisseriales</taxon>
        <taxon>Aquaspirillaceae</taxon>
        <taxon>Laribacter</taxon>
    </lineage>
</organism>
<dbReference type="SUPFAM" id="SSF111369">
    <property type="entry name" value="HlyD-like secretion proteins"/>
    <property type="match status" value="2"/>
</dbReference>
<protein>
    <submittedName>
        <fullName evidence="2">Type I antifreeze protein:HlyD family secretion protein</fullName>
    </submittedName>
</protein>
<dbReference type="EMBL" id="CP022115">
    <property type="protein sequence ID" value="ASJ25141.1"/>
    <property type="molecule type" value="Genomic_DNA"/>
</dbReference>
<dbReference type="RefSeq" id="WP_088861141.1">
    <property type="nucleotide sequence ID" value="NZ_CP022115.1"/>
</dbReference>
<dbReference type="OrthoDB" id="9778236at2"/>
<proteinExistence type="predicted"/>
<accession>A0A248LKY6</accession>
<dbReference type="PANTHER" id="PTHR30438">
    <property type="entry name" value="36 KDA ANTIGEN-RELATED"/>
    <property type="match status" value="1"/>
</dbReference>
<dbReference type="Gene3D" id="2.40.30.170">
    <property type="match status" value="1"/>
</dbReference>
<evidence type="ECO:0000313" key="3">
    <source>
        <dbReference type="Proteomes" id="UP000197424"/>
    </source>
</evidence>
<reference evidence="3" key="1">
    <citation type="submission" date="2017-06" db="EMBL/GenBank/DDBJ databases">
        <title>Whole genome sequence of Laribacter hongkongensis LHGZ1.</title>
        <authorList>
            <person name="Chen D."/>
            <person name="Wu H."/>
            <person name="Chen J."/>
        </authorList>
    </citation>
    <scope>NUCLEOTIDE SEQUENCE [LARGE SCALE GENOMIC DNA]</scope>
    <source>
        <strain evidence="3">LHGZ1</strain>
    </source>
</reference>
<dbReference type="Proteomes" id="UP000197424">
    <property type="component" value="Chromosome"/>
</dbReference>
<evidence type="ECO:0000256" key="1">
    <source>
        <dbReference type="SAM" id="Coils"/>
    </source>
</evidence>
<dbReference type="Gene3D" id="2.40.50.100">
    <property type="match status" value="2"/>
</dbReference>
<dbReference type="Gene3D" id="1.10.287.470">
    <property type="entry name" value="Helix hairpin bin"/>
    <property type="match status" value="3"/>
</dbReference>
<gene>
    <name evidence="2" type="ORF">LHGZ1_2310</name>
</gene>
<dbReference type="GO" id="GO:0005886">
    <property type="term" value="C:plasma membrane"/>
    <property type="evidence" value="ECO:0007669"/>
    <property type="project" value="TreeGrafter"/>
</dbReference>
<feature type="coiled-coil region" evidence="1">
    <location>
        <begin position="156"/>
        <end position="211"/>
    </location>
</feature>
<evidence type="ECO:0000313" key="2">
    <source>
        <dbReference type="EMBL" id="ASJ25141.1"/>
    </source>
</evidence>
<dbReference type="PANTHER" id="PTHR30438:SF2">
    <property type="entry name" value="MEMBRANE PROTEIN"/>
    <property type="match status" value="1"/>
</dbReference>
<keyword evidence="1" id="KW-0175">Coiled coil</keyword>